<dbReference type="Proteomes" id="UP000605568">
    <property type="component" value="Unassembled WGS sequence"/>
</dbReference>
<keyword evidence="4" id="KW-1185">Reference proteome</keyword>
<evidence type="ECO:0000313" key="4">
    <source>
        <dbReference type="Proteomes" id="UP000605568"/>
    </source>
</evidence>
<proteinExistence type="predicted"/>
<comment type="caution">
    <text evidence="3">The sequence shown here is derived from an EMBL/GenBank/DDBJ whole genome shotgun (WGS) entry which is preliminary data.</text>
</comment>
<evidence type="ECO:0000256" key="2">
    <source>
        <dbReference type="SAM" id="Phobius"/>
    </source>
</evidence>
<dbReference type="InterPro" id="IPR005625">
    <property type="entry name" value="PepSY-ass_TM"/>
</dbReference>
<feature type="transmembrane region" description="Helical" evidence="2">
    <location>
        <begin position="247"/>
        <end position="268"/>
    </location>
</feature>
<gene>
    <name evidence="3" type="ORF">GCM10017774_01090</name>
</gene>
<keyword evidence="2" id="KW-0472">Membrane</keyword>
<feature type="region of interest" description="Disordered" evidence="1">
    <location>
        <begin position="1"/>
        <end position="42"/>
    </location>
</feature>
<reference evidence="4" key="1">
    <citation type="journal article" date="2019" name="Int. J. Syst. Evol. Microbiol.">
        <title>The Global Catalogue of Microorganisms (GCM) 10K type strain sequencing project: providing services to taxonomists for standard genome sequencing and annotation.</title>
        <authorList>
            <consortium name="The Broad Institute Genomics Platform"/>
            <consortium name="The Broad Institute Genome Sequencing Center for Infectious Disease"/>
            <person name="Wu L."/>
            <person name="Ma J."/>
        </authorList>
    </citation>
    <scope>NUCLEOTIDE SEQUENCE [LARGE SCALE GENOMIC DNA]</scope>
    <source>
        <strain evidence="4">CGMCC 4.7367</strain>
    </source>
</reference>
<keyword evidence="2" id="KW-0812">Transmembrane</keyword>
<accession>A0ABQ3LZQ7</accession>
<dbReference type="PANTHER" id="PTHR34219">
    <property type="entry name" value="IRON-REGULATED INNER MEMBRANE PROTEIN-RELATED"/>
    <property type="match status" value="1"/>
</dbReference>
<dbReference type="Pfam" id="PF03929">
    <property type="entry name" value="PepSY_TM"/>
    <property type="match status" value="1"/>
</dbReference>
<feature type="transmembrane region" description="Helical" evidence="2">
    <location>
        <begin position="197"/>
        <end position="215"/>
    </location>
</feature>
<feature type="transmembrane region" description="Helical" evidence="2">
    <location>
        <begin position="394"/>
        <end position="425"/>
    </location>
</feature>
<sequence>MRGERGNQAGVADDYCSKPALRPPAEVSPMSAPPLELERTDETTRTSQISVVPLLRRLHFYAGVLIGPFLVVAAVTGMLYAFAPQIDDVLYGDKLWVEPAGTARPVSEQVAAAQASLPEGTVTAVQLFDDPEATTRVVFAAPGLAEEYSKTVYVNPYTAQVQGELTTWAGATPAVTWLDQLHRDLNLGPVGNLYSELAASWLWVLSLVGLVLWIARRRTAKRRVRALLVPEKGAKGVRKTRSWHASLGVWALVGALFLSATGLTWSNYAGENFSAVLVALNAKAPALDTALPGSTPAAPAAGEHSEHNGSAGSTEPVDAKTFDEVLAAGRGAGLDGPVELAPAAAGTAWSVAQTDQLWPIRQDKAAVDPATGTVTARADFADRPFLAKLSSLGIYAHMGLLFGLANQIALLLLAATILALIFFGYRMWWQRRPTRADRSAPLGAAPKRGGWQQLPLWFVIPAPLVLIAVGIAMPLLGISLVAFLILDGVIGAVRARKSERTPVVAGQGD</sequence>
<evidence type="ECO:0000256" key="1">
    <source>
        <dbReference type="SAM" id="MobiDB-lite"/>
    </source>
</evidence>
<feature type="transmembrane region" description="Helical" evidence="2">
    <location>
        <begin position="456"/>
        <end position="486"/>
    </location>
</feature>
<organism evidence="3 4">
    <name type="scientific">Lentzea cavernae</name>
    <dbReference type="NCBI Taxonomy" id="2020703"/>
    <lineage>
        <taxon>Bacteria</taxon>
        <taxon>Bacillati</taxon>
        <taxon>Actinomycetota</taxon>
        <taxon>Actinomycetes</taxon>
        <taxon>Pseudonocardiales</taxon>
        <taxon>Pseudonocardiaceae</taxon>
        <taxon>Lentzea</taxon>
    </lineage>
</organism>
<name>A0ABQ3LZQ7_9PSEU</name>
<keyword evidence="2" id="KW-1133">Transmembrane helix</keyword>
<evidence type="ECO:0000313" key="3">
    <source>
        <dbReference type="EMBL" id="GHH27853.1"/>
    </source>
</evidence>
<dbReference type="PANTHER" id="PTHR34219:SF1">
    <property type="entry name" value="PEPSY DOMAIN-CONTAINING PROTEIN"/>
    <property type="match status" value="1"/>
</dbReference>
<protein>
    <submittedName>
        <fullName evidence="3">Membrane protein</fullName>
    </submittedName>
</protein>
<feature type="transmembrane region" description="Helical" evidence="2">
    <location>
        <begin position="60"/>
        <end position="83"/>
    </location>
</feature>
<feature type="region of interest" description="Disordered" evidence="1">
    <location>
        <begin position="291"/>
        <end position="316"/>
    </location>
</feature>
<dbReference type="EMBL" id="BNAR01000001">
    <property type="protein sequence ID" value="GHH27853.1"/>
    <property type="molecule type" value="Genomic_DNA"/>
</dbReference>